<dbReference type="SMART" id="SM00717">
    <property type="entry name" value="SANT"/>
    <property type="match status" value="1"/>
</dbReference>
<dbReference type="GO" id="GO:0032991">
    <property type="term" value="C:protein-containing complex"/>
    <property type="evidence" value="ECO:0007669"/>
    <property type="project" value="UniProtKB-ARBA"/>
</dbReference>
<evidence type="ECO:0000313" key="8">
    <source>
        <dbReference type="EMBL" id="TTO63373.1"/>
    </source>
</evidence>
<feature type="compositionally biased region" description="Polar residues" evidence="4">
    <location>
        <begin position="370"/>
        <end position="387"/>
    </location>
</feature>
<feature type="domain" description="Chromo" evidence="7">
    <location>
        <begin position="14"/>
        <end position="194"/>
    </location>
</feature>
<name>A0A556VU01_BAGYA</name>
<keyword evidence="3" id="KW-0175">Coiled coil</keyword>
<dbReference type="InterPro" id="IPR032451">
    <property type="entry name" value="SMARCC_C"/>
</dbReference>
<dbReference type="Gene3D" id="1.10.10.60">
    <property type="entry name" value="Homeodomain-like"/>
    <property type="match status" value="1"/>
</dbReference>
<proteinExistence type="predicted"/>
<comment type="caution">
    <text evidence="8">The sequence shown here is derived from an EMBL/GenBank/DDBJ whole genome shotgun (WGS) entry which is preliminary data.</text>
</comment>
<dbReference type="AlphaFoldDB" id="A0A556VU01"/>
<feature type="compositionally biased region" description="Basic and acidic residues" evidence="4">
    <location>
        <begin position="611"/>
        <end position="623"/>
    </location>
</feature>
<feature type="compositionally biased region" description="Basic residues" evidence="4">
    <location>
        <begin position="221"/>
        <end position="231"/>
    </location>
</feature>
<dbReference type="SUPFAM" id="SSF46689">
    <property type="entry name" value="Homeodomain-like"/>
    <property type="match status" value="1"/>
</dbReference>
<organism evidence="8 9">
    <name type="scientific">Bagarius yarrelli</name>
    <name type="common">Goonch</name>
    <name type="synonym">Bagrus yarrelli</name>
    <dbReference type="NCBI Taxonomy" id="175774"/>
    <lineage>
        <taxon>Eukaryota</taxon>
        <taxon>Metazoa</taxon>
        <taxon>Chordata</taxon>
        <taxon>Craniata</taxon>
        <taxon>Vertebrata</taxon>
        <taxon>Euteleostomi</taxon>
        <taxon>Actinopterygii</taxon>
        <taxon>Neopterygii</taxon>
        <taxon>Teleostei</taxon>
        <taxon>Ostariophysi</taxon>
        <taxon>Siluriformes</taxon>
        <taxon>Sisoridae</taxon>
        <taxon>Sisorinae</taxon>
        <taxon>Bagarius</taxon>
    </lineage>
</organism>
<feature type="domain" description="Myb-like" evidence="5">
    <location>
        <begin position="268"/>
        <end position="310"/>
    </location>
</feature>
<dbReference type="PANTHER" id="PTHR15381">
    <property type="entry name" value="CHONDROITIN SULFATE PROTEOGLYCAN 5 -RELATED"/>
    <property type="match status" value="1"/>
</dbReference>
<keyword evidence="2" id="KW-0539">Nucleus</keyword>
<feature type="domain" description="SANT" evidence="6">
    <location>
        <begin position="263"/>
        <end position="314"/>
    </location>
</feature>
<evidence type="ECO:0000256" key="4">
    <source>
        <dbReference type="SAM" id="MobiDB-lite"/>
    </source>
</evidence>
<dbReference type="PROSITE" id="PS50090">
    <property type="entry name" value="MYB_LIKE"/>
    <property type="match status" value="1"/>
</dbReference>
<feature type="region of interest" description="Disordered" evidence="4">
    <location>
        <begin position="606"/>
        <end position="670"/>
    </location>
</feature>
<keyword evidence="9" id="KW-1185">Reference proteome</keyword>
<dbReference type="PROSITE" id="PS51293">
    <property type="entry name" value="SANT"/>
    <property type="match status" value="1"/>
</dbReference>
<dbReference type="PROSITE" id="PS52032">
    <property type="entry name" value="MARR_BRCT_CHROMO"/>
    <property type="match status" value="1"/>
</dbReference>
<reference evidence="8 9" key="1">
    <citation type="journal article" date="2019" name="Genome Biol. Evol.">
        <title>Whole-Genome Sequencing of the Giant Devil Catfish, Bagarius yarrelli.</title>
        <authorList>
            <person name="Jiang W."/>
            <person name="Lv Y."/>
            <person name="Cheng L."/>
            <person name="Yang K."/>
            <person name="Chao B."/>
            <person name="Wang X."/>
            <person name="Li Y."/>
            <person name="Pan X."/>
            <person name="You X."/>
            <person name="Zhang Y."/>
            <person name="Yang J."/>
            <person name="Li J."/>
            <person name="Zhang X."/>
            <person name="Liu S."/>
            <person name="Sun C."/>
            <person name="Yang J."/>
            <person name="Shi Q."/>
        </authorList>
    </citation>
    <scope>NUCLEOTIDE SEQUENCE [LARGE SCALE GENOMIC DNA]</scope>
    <source>
        <strain evidence="8">JWS20170419001</strain>
        <tissue evidence="8">Muscle</tissue>
    </source>
</reference>
<protein>
    <submittedName>
        <fullName evidence="8">SWI/SNF complex subunit SMARCC1</fullName>
    </submittedName>
</protein>
<keyword evidence="1" id="KW-0156">Chromatin regulator</keyword>
<dbReference type="GO" id="GO:0000785">
    <property type="term" value="C:chromatin"/>
    <property type="evidence" value="ECO:0007669"/>
    <property type="project" value="UniProtKB-ARBA"/>
</dbReference>
<dbReference type="Pfam" id="PF16495">
    <property type="entry name" value="SWIRM-assoc_1"/>
    <property type="match status" value="1"/>
</dbReference>
<feature type="region of interest" description="Disordered" evidence="4">
    <location>
        <begin position="370"/>
        <end position="450"/>
    </location>
</feature>
<dbReference type="InterPro" id="IPR009057">
    <property type="entry name" value="Homeodomain-like_sf"/>
</dbReference>
<dbReference type="Pfam" id="PF16496">
    <property type="entry name" value="SWIRM-assoc_2"/>
    <property type="match status" value="1"/>
</dbReference>
<dbReference type="GO" id="GO:0006325">
    <property type="term" value="P:chromatin organization"/>
    <property type="evidence" value="ECO:0007669"/>
    <property type="project" value="UniProtKB-KW"/>
</dbReference>
<dbReference type="PANTHER" id="PTHR15381:SF1">
    <property type="entry name" value="CHONDROITIN SULFATE PROTEOGLYCAN 5"/>
    <property type="match status" value="1"/>
</dbReference>
<dbReference type="Pfam" id="PF00249">
    <property type="entry name" value="Myb_DNA-binding"/>
    <property type="match status" value="1"/>
</dbReference>
<dbReference type="SUPFAM" id="SSF52113">
    <property type="entry name" value="BRCT domain"/>
    <property type="match status" value="1"/>
</dbReference>
<dbReference type="InterPro" id="IPR036420">
    <property type="entry name" value="BRCT_dom_sf"/>
</dbReference>
<feature type="compositionally biased region" description="Basic and acidic residues" evidence="4">
    <location>
        <begin position="392"/>
        <end position="414"/>
    </location>
</feature>
<evidence type="ECO:0000313" key="9">
    <source>
        <dbReference type="Proteomes" id="UP000319801"/>
    </source>
</evidence>
<dbReference type="GO" id="GO:0045202">
    <property type="term" value="C:synapse"/>
    <property type="evidence" value="ECO:0007669"/>
    <property type="project" value="TreeGrafter"/>
</dbReference>
<dbReference type="InterPro" id="IPR017884">
    <property type="entry name" value="SANT_dom"/>
</dbReference>
<dbReference type="InterPro" id="IPR001005">
    <property type="entry name" value="SANT/Myb"/>
</dbReference>
<dbReference type="FunFam" id="1.10.10.60:FF:000014">
    <property type="entry name" value="SWI/SNF complex subunit SMARCC2 isoform C"/>
    <property type="match status" value="1"/>
</dbReference>
<evidence type="ECO:0000259" key="6">
    <source>
        <dbReference type="PROSITE" id="PS51293"/>
    </source>
</evidence>
<dbReference type="GO" id="GO:0005634">
    <property type="term" value="C:nucleus"/>
    <property type="evidence" value="ECO:0007669"/>
    <property type="project" value="UniProtKB-ARBA"/>
</dbReference>
<feature type="region of interest" description="Disordered" evidence="4">
    <location>
        <begin position="188"/>
        <end position="268"/>
    </location>
</feature>
<sequence length="939" mass="105163">MAAQTAGEKPSCSSTLKRKQDGGPCVEFWENVETLTQLENIRIWISKHYKKVLISVKLKLTAARDSSVIVQIIHLLNIKLNHFQLVKCFLDMNPGGALGHILGSVYKFKSEQGWRRFDLQNPSREERNLEMFLMRWRCKQVQVEVEEAPAVERPWRVHTKWLLDTDNFNEWMNEEDYELNESNTSPIHRRRIYPRDHQEEIKTSGRKRRRSCSPPPESRKKGGKKGSYKRRGQQEEAEPEEDLTKDMEDPVPVPNMEETKGANAGREWTEQETLLLLEALEMYKDDWNKVSEHVGSRTQDECILHFLRLPIEDPYLENSEASMGPLAYQPVPFSQSGNPVMSTVAFLASVVREQTSPELLNSSVLRIPQSSSDLQPTFGMQSGSTSGAEAEQLEKTDGSRLEKLEFDPEHEKPPSENPAGEDEQVKPEEKDETEGEKTDESKAGSHGEYVERRKRAELQLIEANIATAAAAALASAATKAKHLAAVEERKIKSLVALLVETQMKKLEIKLRHFEELETIMDREKEALEQQRQQLLSERQNFHMEQVKYAELKARQPVEQGGASQSSGAVFNTLQHGSFLVSSATGFNTSDVVGLKPVRSAEVMPISSPQLHGHEEIKSGENRRSVISTDSAEKEQAVGGMGAGLPTMSHGKAQLDVKEESPDDDTDTPRWLTELLQPDGSVLNSPSRERSLFLSEFDDSGPVVKVSFSKPDQHHQIEIAPQEVQGGDPTSWTLSDFYDYLSPDYSTTESYADDDRSTPADMEDENVQQVKRAGSQSDCLMGFVRRNGTCQSPCDVSTSYCLNGGQCYVVEGIGAFCRKSDCNHSAPDFQLSPSCCFTLNIFTLTTTFSATKPCSSDISGVTLDLELLLPNEVKTNPETSPLLHYNVLLYKLPKSPKISPRCSSQVNVLPQIRPRRGSEPGYSPMSSRTPNPRLGKACTP</sequence>
<feature type="compositionally biased region" description="Basic and acidic residues" evidence="4">
    <location>
        <begin position="423"/>
        <end position="450"/>
    </location>
</feature>
<dbReference type="InterPro" id="IPR032450">
    <property type="entry name" value="SMARCC_N"/>
</dbReference>
<feature type="compositionally biased region" description="Basic and acidic residues" evidence="4">
    <location>
        <begin position="193"/>
        <end position="203"/>
    </location>
</feature>
<dbReference type="Proteomes" id="UP000319801">
    <property type="component" value="Unassembled WGS sequence"/>
</dbReference>
<evidence type="ECO:0000259" key="7">
    <source>
        <dbReference type="PROSITE" id="PS52032"/>
    </source>
</evidence>
<evidence type="ECO:0000259" key="5">
    <source>
        <dbReference type="PROSITE" id="PS50090"/>
    </source>
</evidence>
<feature type="region of interest" description="Disordered" evidence="4">
    <location>
        <begin position="1"/>
        <end position="22"/>
    </location>
</feature>
<evidence type="ECO:0000256" key="1">
    <source>
        <dbReference type="ARBA" id="ARBA00022853"/>
    </source>
</evidence>
<gene>
    <name evidence="8" type="ORF">Baya_15302</name>
</gene>
<dbReference type="GO" id="GO:0048858">
    <property type="term" value="P:cell projection morphogenesis"/>
    <property type="evidence" value="ECO:0007669"/>
    <property type="project" value="TreeGrafter"/>
</dbReference>
<accession>A0A556VU01</accession>
<evidence type="ECO:0000256" key="2">
    <source>
        <dbReference type="ARBA" id="ARBA00023242"/>
    </source>
</evidence>
<dbReference type="EMBL" id="VCAZ01000254">
    <property type="protein sequence ID" value="TTO63373.1"/>
    <property type="molecule type" value="Genomic_DNA"/>
</dbReference>
<dbReference type="OrthoDB" id="9935774at2759"/>
<feature type="region of interest" description="Disordered" evidence="4">
    <location>
        <begin position="908"/>
        <end position="939"/>
    </location>
</feature>
<dbReference type="InterPro" id="IPR049898">
    <property type="entry name" value="MARR_BRCT_CHROMO"/>
</dbReference>
<evidence type="ECO:0000256" key="3">
    <source>
        <dbReference type="SAM" id="Coils"/>
    </source>
</evidence>
<feature type="coiled-coil region" evidence="3">
    <location>
        <begin position="513"/>
        <end position="544"/>
    </location>
</feature>
<dbReference type="GO" id="GO:0010468">
    <property type="term" value="P:regulation of gene expression"/>
    <property type="evidence" value="ECO:0007669"/>
    <property type="project" value="UniProtKB-ARBA"/>
</dbReference>